<feature type="transmembrane region" description="Helical" evidence="10">
    <location>
        <begin position="56"/>
        <end position="76"/>
    </location>
</feature>
<dbReference type="Gene3D" id="1.10.3720.10">
    <property type="entry name" value="MetI-like"/>
    <property type="match status" value="1"/>
</dbReference>
<dbReference type="GO" id="GO:0005315">
    <property type="term" value="F:phosphate transmembrane transporter activity"/>
    <property type="evidence" value="ECO:0007669"/>
    <property type="project" value="InterPro"/>
</dbReference>
<keyword evidence="9 10" id="KW-0472">Membrane</keyword>
<evidence type="ECO:0000256" key="8">
    <source>
        <dbReference type="ARBA" id="ARBA00022989"/>
    </source>
</evidence>
<dbReference type="InterPro" id="IPR035906">
    <property type="entry name" value="MetI-like_sf"/>
</dbReference>
<dbReference type="GO" id="GO:0005886">
    <property type="term" value="C:plasma membrane"/>
    <property type="evidence" value="ECO:0007669"/>
    <property type="project" value="UniProtKB-SubCell"/>
</dbReference>
<dbReference type="Proteomes" id="UP000306985">
    <property type="component" value="Unassembled WGS sequence"/>
</dbReference>
<evidence type="ECO:0000256" key="7">
    <source>
        <dbReference type="ARBA" id="ARBA00022692"/>
    </source>
</evidence>
<keyword evidence="6" id="KW-0592">Phosphate transport</keyword>
<reference evidence="12 13" key="1">
    <citation type="submission" date="2019-05" db="EMBL/GenBank/DDBJ databases">
        <title>Nakamurella sp. N5BH11, whole genome shotgun sequence.</title>
        <authorList>
            <person name="Tuo L."/>
        </authorList>
    </citation>
    <scope>NUCLEOTIDE SEQUENCE [LARGE SCALE GENOMIC DNA]</scope>
    <source>
        <strain evidence="12 13">N5BH11</strain>
    </source>
</reference>
<dbReference type="InterPro" id="IPR051408">
    <property type="entry name" value="Phosphate_transprt_permease"/>
</dbReference>
<evidence type="ECO:0000256" key="9">
    <source>
        <dbReference type="ARBA" id="ARBA00023136"/>
    </source>
</evidence>
<evidence type="ECO:0000256" key="2">
    <source>
        <dbReference type="ARBA" id="ARBA00004651"/>
    </source>
</evidence>
<keyword evidence="8 10" id="KW-1133">Transmembrane helix</keyword>
<sequence>MTTVARQPADRGRTASAPATSDLVGARLPKWAPIAAGAAAVVLAFGLRALLSWTGWYTTFFTAALLFILLLSGWSFAVEGQRRAKDRLASTLIYACFVAAIVPLVLILSYIGVKGISVFSPDFFLKSMNGVTSRQEGGGVYAALVGTLETVAIAAVIALPIGVLTAIYLVEYGRGKFAKAVTFFVDVMTGVPSIVAGLFVYTFLLLGFGMRPFGAAGALALAILMVPVTVRASEEMLKLVPRDLRDASYALGVPKWRTILKIVLPTAMSGLITSALLAIARVAGETAPLILLVGYTQKINFNPFSTDQATLPMMIWDQLGKRAGTTSNDLTEARAWGAALTLVLIVLILNVGARLLAKLAAPKTR</sequence>
<evidence type="ECO:0000313" key="12">
    <source>
        <dbReference type="EMBL" id="TKV60698.1"/>
    </source>
</evidence>
<dbReference type="Pfam" id="PF00528">
    <property type="entry name" value="BPD_transp_1"/>
    <property type="match status" value="1"/>
</dbReference>
<keyword evidence="13" id="KW-1185">Reference proteome</keyword>
<organism evidence="12 13">
    <name type="scientific">Nakamurella flava</name>
    <dbReference type="NCBI Taxonomy" id="2576308"/>
    <lineage>
        <taxon>Bacteria</taxon>
        <taxon>Bacillati</taxon>
        <taxon>Actinomycetota</taxon>
        <taxon>Actinomycetes</taxon>
        <taxon>Nakamurellales</taxon>
        <taxon>Nakamurellaceae</taxon>
        <taxon>Nakamurella</taxon>
    </lineage>
</organism>
<comment type="similarity">
    <text evidence="3 10">Belongs to the binding-protein-dependent transport system permease family. CysTW subfamily.</text>
</comment>
<dbReference type="SUPFAM" id="SSF161098">
    <property type="entry name" value="MetI-like"/>
    <property type="match status" value="1"/>
</dbReference>
<keyword evidence="4" id="KW-0813">Transport</keyword>
<evidence type="ECO:0000256" key="10">
    <source>
        <dbReference type="RuleBase" id="RU363043"/>
    </source>
</evidence>
<comment type="function">
    <text evidence="1">Part of the binding-protein-dependent transport system for phosphate; probably responsible for the translocation of the substrate across the membrane.</text>
</comment>
<evidence type="ECO:0000256" key="6">
    <source>
        <dbReference type="ARBA" id="ARBA00022592"/>
    </source>
</evidence>
<feature type="transmembrane region" description="Helical" evidence="10">
    <location>
        <begin position="335"/>
        <end position="357"/>
    </location>
</feature>
<evidence type="ECO:0000313" key="13">
    <source>
        <dbReference type="Proteomes" id="UP000306985"/>
    </source>
</evidence>
<gene>
    <name evidence="12" type="primary">pstA</name>
    <name evidence="12" type="ORF">FDO65_03150</name>
</gene>
<evidence type="ECO:0000259" key="11">
    <source>
        <dbReference type="PROSITE" id="PS50928"/>
    </source>
</evidence>
<dbReference type="OrthoDB" id="9775069at2"/>
<dbReference type="RefSeq" id="WP_137448001.1">
    <property type="nucleotide sequence ID" value="NZ_SZZH01000001.1"/>
</dbReference>
<feature type="transmembrane region" description="Helical" evidence="10">
    <location>
        <begin position="182"/>
        <end position="206"/>
    </location>
</feature>
<feature type="transmembrane region" description="Helical" evidence="10">
    <location>
        <begin position="31"/>
        <end position="50"/>
    </location>
</feature>
<name>A0A4U6QKS3_9ACTN</name>
<evidence type="ECO:0000256" key="4">
    <source>
        <dbReference type="ARBA" id="ARBA00022448"/>
    </source>
</evidence>
<evidence type="ECO:0000256" key="3">
    <source>
        <dbReference type="ARBA" id="ARBA00007069"/>
    </source>
</evidence>
<comment type="subcellular location">
    <subcellularLocation>
        <location evidence="2 10">Cell membrane</location>
        <topology evidence="2 10">Multi-pass membrane protein</topology>
    </subcellularLocation>
</comment>
<dbReference type="NCBIfam" id="TIGR00974">
    <property type="entry name" value="3a0107s02c"/>
    <property type="match status" value="1"/>
</dbReference>
<dbReference type="InterPro" id="IPR005672">
    <property type="entry name" value="Phosphate_PstA"/>
</dbReference>
<keyword evidence="7 10" id="KW-0812">Transmembrane</keyword>
<protein>
    <recommendedName>
        <fullName evidence="10">Phosphate transport system permease protein PstA</fullName>
    </recommendedName>
</protein>
<dbReference type="PANTHER" id="PTHR42922:SF1">
    <property type="entry name" value="PHOSPHATE TRANSPORT SYSTEM PERMEASE PROTEIN PSTA"/>
    <property type="match status" value="1"/>
</dbReference>
<dbReference type="AlphaFoldDB" id="A0A4U6QKS3"/>
<feature type="transmembrane region" description="Helical" evidence="10">
    <location>
        <begin position="262"/>
        <end position="283"/>
    </location>
</feature>
<dbReference type="EMBL" id="SZZH01000001">
    <property type="protein sequence ID" value="TKV60698.1"/>
    <property type="molecule type" value="Genomic_DNA"/>
</dbReference>
<proteinExistence type="inferred from homology"/>
<evidence type="ECO:0000256" key="5">
    <source>
        <dbReference type="ARBA" id="ARBA00022475"/>
    </source>
</evidence>
<dbReference type="PROSITE" id="PS50928">
    <property type="entry name" value="ABC_TM1"/>
    <property type="match status" value="1"/>
</dbReference>
<comment type="caution">
    <text evidence="12">The sequence shown here is derived from an EMBL/GenBank/DDBJ whole genome shotgun (WGS) entry which is preliminary data.</text>
</comment>
<feature type="transmembrane region" description="Helical" evidence="10">
    <location>
        <begin position="88"/>
        <end position="113"/>
    </location>
</feature>
<feature type="domain" description="ABC transmembrane type-1" evidence="11">
    <location>
        <begin position="144"/>
        <end position="357"/>
    </location>
</feature>
<accession>A0A4U6QKS3</accession>
<feature type="transmembrane region" description="Helical" evidence="10">
    <location>
        <begin position="212"/>
        <end position="230"/>
    </location>
</feature>
<evidence type="ECO:0000256" key="1">
    <source>
        <dbReference type="ARBA" id="ARBA00003510"/>
    </source>
</evidence>
<dbReference type="GO" id="GO:0035435">
    <property type="term" value="P:phosphate ion transmembrane transport"/>
    <property type="evidence" value="ECO:0007669"/>
    <property type="project" value="InterPro"/>
</dbReference>
<feature type="transmembrane region" description="Helical" evidence="10">
    <location>
        <begin position="151"/>
        <end position="170"/>
    </location>
</feature>
<dbReference type="InterPro" id="IPR000515">
    <property type="entry name" value="MetI-like"/>
</dbReference>
<keyword evidence="5 10" id="KW-1003">Cell membrane</keyword>
<dbReference type="CDD" id="cd06261">
    <property type="entry name" value="TM_PBP2"/>
    <property type="match status" value="1"/>
</dbReference>
<dbReference type="PANTHER" id="PTHR42922">
    <property type="entry name" value="PHOSPHATE TRANSPORT SYSTEM PERMEASE PROTEIN PSTA"/>
    <property type="match status" value="1"/>
</dbReference>